<dbReference type="Proteomes" id="UP000190027">
    <property type="component" value="Unassembled WGS sequence"/>
</dbReference>
<keyword evidence="2" id="KW-0547">Nucleotide-binding</keyword>
<dbReference type="Pfam" id="PF12945">
    <property type="entry name" value="PilZNR"/>
    <property type="match status" value="1"/>
</dbReference>
<evidence type="ECO:0000313" key="7">
    <source>
        <dbReference type="Proteomes" id="UP000190027"/>
    </source>
</evidence>
<dbReference type="InterPro" id="IPR009926">
    <property type="entry name" value="T3SS_YcgR_PilZN"/>
</dbReference>
<dbReference type="EMBL" id="FUYC01000003">
    <property type="protein sequence ID" value="SKA77727.1"/>
    <property type="molecule type" value="Genomic_DNA"/>
</dbReference>
<proteinExistence type="predicted"/>
<keyword evidence="1" id="KW-0973">c-di-GMP</keyword>
<dbReference type="GO" id="GO:0035438">
    <property type="term" value="F:cyclic-di-GMP binding"/>
    <property type="evidence" value="ECO:0007669"/>
    <property type="project" value="InterPro"/>
</dbReference>
<evidence type="ECO:0000313" key="6">
    <source>
        <dbReference type="EMBL" id="SKA77727.1"/>
    </source>
</evidence>
<keyword evidence="7" id="KW-1185">Reference proteome</keyword>
<dbReference type="InterPro" id="IPR012349">
    <property type="entry name" value="Split_barrel_FMN-bd"/>
</dbReference>
<dbReference type="Gene3D" id="2.30.110.10">
    <property type="entry name" value="Electron Transport, Fmn-binding Protein, Chain A"/>
    <property type="match status" value="1"/>
</dbReference>
<dbReference type="STRING" id="1121449.SAMN02745704_01031"/>
<feature type="domain" description="Type III secretion system flagellar brake protein YcgR PilZN" evidence="5">
    <location>
        <begin position="5"/>
        <end position="86"/>
    </location>
</feature>
<dbReference type="SUPFAM" id="SSF141371">
    <property type="entry name" value="PilZ domain-like"/>
    <property type="match status" value="2"/>
</dbReference>
<dbReference type="InterPro" id="IPR009875">
    <property type="entry name" value="PilZ_domain"/>
</dbReference>
<dbReference type="Gene3D" id="2.40.10.220">
    <property type="entry name" value="predicted glycosyltransferase like domains"/>
    <property type="match status" value="1"/>
</dbReference>
<gene>
    <name evidence="6" type="ORF">SAMN02745704_01031</name>
</gene>
<dbReference type="RefSeq" id="WP_144019178.1">
    <property type="nucleotide sequence ID" value="NZ_FUYC01000003.1"/>
</dbReference>
<evidence type="ECO:0000256" key="1">
    <source>
        <dbReference type="ARBA" id="ARBA00022636"/>
    </source>
</evidence>
<evidence type="ECO:0000259" key="5">
    <source>
        <dbReference type="Pfam" id="PF12945"/>
    </source>
</evidence>
<name>A0A1T4WKN8_9BACT</name>
<dbReference type="AlphaFoldDB" id="A0A1T4WKN8"/>
<protein>
    <submittedName>
        <fullName evidence="6">PilZ domain-containing protein</fullName>
    </submittedName>
</protein>
<reference evidence="6 7" key="1">
    <citation type="submission" date="2017-02" db="EMBL/GenBank/DDBJ databases">
        <authorList>
            <person name="Peterson S.W."/>
        </authorList>
    </citation>
    <scope>NUCLEOTIDE SEQUENCE [LARGE SCALE GENOMIC DNA]</scope>
    <source>
        <strain evidence="6 7">DSM 16080</strain>
    </source>
</reference>
<sequence length="217" mass="24767">MDISIGGSVLMESSGALDRIKCHMVGYVKDEYVLLRVPLVPGIRSRVPEGASLTFRYLRHGKLVSFRSVVKNYIATPYSLLFVTYPNRLDFHELRNEKRYTCNFPALIQAFSQEYSGLLLDLSPGGCRFFFDDKNVEPPGNLRIDLWLRGTFRPPNTEPIPFRGQIVSLAGYSRTRTVNLRFAPDQAPLTSELREYMSETQEMLDRMHALDTDYCAG</sequence>
<evidence type="ECO:0000256" key="3">
    <source>
        <dbReference type="ARBA" id="ARBA00023143"/>
    </source>
</evidence>
<feature type="domain" description="PilZ" evidence="4">
    <location>
        <begin position="94"/>
        <end position="197"/>
    </location>
</feature>
<keyword evidence="3" id="KW-0975">Bacterial flagellum</keyword>
<dbReference type="OrthoDB" id="5453966at2"/>
<evidence type="ECO:0000259" key="4">
    <source>
        <dbReference type="Pfam" id="PF07238"/>
    </source>
</evidence>
<accession>A0A1T4WKN8</accession>
<evidence type="ECO:0000256" key="2">
    <source>
        <dbReference type="ARBA" id="ARBA00022741"/>
    </source>
</evidence>
<organism evidence="6 7">
    <name type="scientific">Paucidesulfovibrio gracilis DSM 16080</name>
    <dbReference type="NCBI Taxonomy" id="1121449"/>
    <lineage>
        <taxon>Bacteria</taxon>
        <taxon>Pseudomonadati</taxon>
        <taxon>Thermodesulfobacteriota</taxon>
        <taxon>Desulfovibrionia</taxon>
        <taxon>Desulfovibrionales</taxon>
        <taxon>Desulfovibrionaceae</taxon>
        <taxon>Paucidesulfovibrio</taxon>
    </lineage>
</organism>
<dbReference type="Pfam" id="PF07238">
    <property type="entry name" value="PilZ"/>
    <property type="match status" value="1"/>
</dbReference>